<dbReference type="Proteomes" id="UP000184063">
    <property type="component" value="Unassembled WGS sequence"/>
</dbReference>
<accession>A0A1M3TUV9</accession>
<gene>
    <name evidence="2" type="ORF">ASPFODRAFT_28952</name>
</gene>
<name>A0A1M3TUV9_ASPLC</name>
<evidence type="ECO:0000313" key="2">
    <source>
        <dbReference type="EMBL" id="OJZ90461.1"/>
    </source>
</evidence>
<dbReference type="OrthoDB" id="10397148at2759"/>
<organism evidence="2 3">
    <name type="scientific">Aspergillus luchuensis (strain CBS 106.47)</name>
    <dbReference type="NCBI Taxonomy" id="1137211"/>
    <lineage>
        <taxon>Eukaryota</taxon>
        <taxon>Fungi</taxon>
        <taxon>Dikarya</taxon>
        <taxon>Ascomycota</taxon>
        <taxon>Pezizomycotina</taxon>
        <taxon>Eurotiomycetes</taxon>
        <taxon>Eurotiomycetidae</taxon>
        <taxon>Eurotiales</taxon>
        <taxon>Aspergillaceae</taxon>
        <taxon>Aspergillus</taxon>
        <taxon>Aspergillus subgen. Circumdati</taxon>
    </lineage>
</organism>
<sequence>MDISLHITNRAEHYPSMPVLIFSLKLYVRGHIMATSDYIRIQKKVTYFAHRDLSVNARAETTMAPITFPLLLLNSKIGKQEAHHDIILNDTTKRELSDRLATGNQKKQIDSMYT</sequence>
<reference evidence="3" key="1">
    <citation type="journal article" date="2017" name="Genome Biol.">
        <title>Comparative genomics reveals high biological diversity and specific adaptations in the industrially and medically important fungal genus Aspergillus.</title>
        <authorList>
            <person name="de Vries R.P."/>
            <person name="Riley R."/>
            <person name="Wiebenga A."/>
            <person name="Aguilar-Osorio G."/>
            <person name="Amillis S."/>
            <person name="Uchima C.A."/>
            <person name="Anderluh G."/>
            <person name="Asadollahi M."/>
            <person name="Askin M."/>
            <person name="Barry K."/>
            <person name="Battaglia E."/>
            <person name="Bayram O."/>
            <person name="Benocci T."/>
            <person name="Braus-Stromeyer S.A."/>
            <person name="Caldana C."/>
            <person name="Canovas D."/>
            <person name="Cerqueira G.C."/>
            <person name="Chen F."/>
            <person name="Chen W."/>
            <person name="Choi C."/>
            <person name="Clum A."/>
            <person name="Dos Santos R.A."/>
            <person name="Damasio A.R."/>
            <person name="Diallinas G."/>
            <person name="Emri T."/>
            <person name="Fekete E."/>
            <person name="Flipphi M."/>
            <person name="Freyberg S."/>
            <person name="Gallo A."/>
            <person name="Gournas C."/>
            <person name="Habgood R."/>
            <person name="Hainaut M."/>
            <person name="Harispe M.L."/>
            <person name="Henrissat B."/>
            <person name="Hilden K.S."/>
            <person name="Hope R."/>
            <person name="Hossain A."/>
            <person name="Karabika E."/>
            <person name="Karaffa L."/>
            <person name="Karanyi Z."/>
            <person name="Krasevec N."/>
            <person name="Kuo A."/>
            <person name="Kusch H."/>
            <person name="LaButti K."/>
            <person name="Lagendijk E.L."/>
            <person name="Lapidus A."/>
            <person name="Levasseur A."/>
            <person name="Lindquist E."/>
            <person name="Lipzen A."/>
            <person name="Logrieco A.F."/>
            <person name="MacCabe A."/>
            <person name="Maekelae M.R."/>
            <person name="Malavazi I."/>
            <person name="Melin P."/>
            <person name="Meyer V."/>
            <person name="Mielnichuk N."/>
            <person name="Miskei M."/>
            <person name="Molnar A.P."/>
            <person name="Mule G."/>
            <person name="Ngan C.Y."/>
            <person name="Orejas M."/>
            <person name="Orosz E."/>
            <person name="Ouedraogo J.P."/>
            <person name="Overkamp K.M."/>
            <person name="Park H.-S."/>
            <person name="Perrone G."/>
            <person name="Piumi F."/>
            <person name="Punt P.J."/>
            <person name="Ram A.F."/>
            <person name="Ramon A."/>
            <person name="Rauscher S."/>
            <person name="Record E."/>
            <person name="Riano-Pachon D.M."/>
            <person name="Robert V."/>
            <person name="Roehrig J."/>
            <person name="Ruller R."/>
            <person name="Salamov A."/>
            <person name="Salih N.S."/>
            <person name="Samson R.A."/>
            <person name="Sandor E."/>
            <person name="Sanguinetti M."/>
            <person name="Schuetze T."/>
            <person name="Sepcic K."/>
            <person name="Shelest E."/>
            <person name="Sherlock G."/>
            <person name="Sophianopoulou V."/>
            <person name="Squina F.M."/>
            <person name="Sun H."/>
            <person name="Susca A."/>
            <person name="Todd R.B."/>
            <person name="Tsang A."/>
            <person name="Unkles S.E."/>
            <person name="van de Wiele N."/>
            <person name="van Rossen-Uffink D."/>
            <person name="Oliveira J.V."/>
            <person name="Vesth T.C."/>
            <person name="Visser J."/>
            <person name="Yu J.-H."/>
            <person name="Zhou M."/>
            <person name="Andersen M.R."/>
            <person name="Archer D.B."/>
            <person name="Baker S.E."/>
            <person name="Benoit I."/>
            <person name="Brakhage A.A."/>
            <person name="Braus G.H."/>
            <person name="Fischer R."/>
            <person name="Frisvad J.C."/>
            <person name="Goldman G.H."/>
            <person name="Houbraken J."/>
            <person name="Oakley B."/>
            <person name="Pocsi I."/>
            <person name="Scazzocchio C."/>
            <person name="Seiboth B."/>
            <person name="vanKuyk P.A."/>
            <person name="Wortman J."/>
            <person name="Dyer P.S."/>
            <person name="Grigoriev I.V."/>
        </authorList>
    </citation>
    <scope>NUCLEOTIDE SEQUENCE [LARGE SCALE GENOMIC DNA]</scope>
    <source>
        <strain evidence="3">CBS 106.47</strain>
    </source>
</reference>
<dbReference type="VEuPathDB" id="FungiDB:ASPFODRAFT_28952"/>
<feature type="compositionally biased region" description="Polar residues" evidence="1">
    <location>
        <begin position="102"/>
        <end position="114"/>
    </location>
</feature>
<dbReference type="EMBL" id="KV878237">
    <property type="protein sequence ID" value="OJZ90461.1"/>
    <property type="molecule type" value="Genomic_DNA"/>
</dbReference>
<proteinExistence type="predicted"/>
<evidence type="ECO:0000256" key="1">
    <source>
        <dbReference type="SAM" id="MobiDB-lite"/>
    </source>
</evidence>
<feature type="region of interest" description="Disordered" evidence="1">
    <location>
        <begin position="94"/>
        <end position="114"/>
    </location>
</feature>
<protein>
    <submittedName>
        <fullName evidence="2">Uncharacterized protein</fullName>
    </submittedName>
</protein>
<dbReference type="AlphaFoldDB" id="A0A1M3TUV9"/>
<evidence type="ECO:0000313" key="3">
    <source>
        <dbReference type="Proteomes" id="UP000184063"/>
    </source>
</evidence>